<dbReference type="InterPro" id="IPR027640">
    <property type="entry name" value="Kinesin-like_fam"/>
</dbReference>
<dbReference type="PRINTS" id="PR00380">
    <property type="entry name" value="KINESINHEAVY"/>
</dbReference>
<keyword evidence="1" id="KW-0505">Motor protein</keyword>
<protein>
    <recommendedName>
        <fullName evidence="3">Kinesin motor domain-containing protein</fullName>
    </recommendedName>
</protein>
<reference evidence="4 5" key="1">
    <citation type="journal article" date="2018" name="Science">
        <title>The opium poppy genome and morphinan production.</title>
        <authorList>
            <person name="Guo L."/>
            <person name="Winzer T."/>
            <person name="Yang X."/>
            <person name="Li Y."/>
            <person name="Ning Z."/>
            <person name="He Z."/>
            <person name="Teodor R."/>
            <person name="Lu Y."/>
            <person name="Bowser T.A."/>
            <person name="Graham I.A."/>
            <person name="Ye K."/>
        </authorList>
    </citation>
    <scope>NUCLEOTIDE SEQUENCE [LARGE SCALE GENOMIC DNA]</scope>
    <source>
        <strain evidence="5">cv. HN1</strain>
        <tissue evidence="4">Leaves</tissue>
    </source>
</reference>
<dbReference type="InterPro" id="IPR001752">
    <property type="entry name" value="Kinesin_motor_dom"/>
</dbReference>
<dbReference type="SMART" id="SM00129">
    <property type="entry name" value="KISc"/>
    <property type="match status" value="1"/>
</dbReference>
<comment type="similarity">
    <text evidence="2">Belongs to the TRAFAC class myosin-kinesin ATPase superfamily. Kinesin family.</text>
</comment>
<dbReference type="GO" id="GO:0008017">
    <property type="term" value="F:microtubule binding"/>
    <property type="evidence" value="ECO:0007669"/>
    <property type="project" value="InterPro"/>
</dbReference>
<dbReference type="SUPFAM" id="SSF52540">
    <property type="entry name" value="P-loop containing nucleoside triphosphate hydrolases"/>
    <property type="match status" value="1"/>
</dbReference>
<evidence type="ECO:0000256" key="2">
    <source>
        <dbReference type="PROSITE-ProRule" id="PRU00283"/>
    </source>
</evidence>
<dbReference type="Proteomes" id="UP000316621">
    <property type="component" value="Chromosome 3"/>
</dbReference>
<feature type="domain" description="Kinesin motor" evidence="3">
    <location>
        <begin position="18"/>
        <end position="322"/>
    </location>
</feature>
<dbReference type="Pfam" id="PF00225">
    <property type="entry name" value="Kinesin"/>
    <property type="match status" value="1"/>
</dbReference>
<name>A0A4Y7IZH7_PAPSO</name>
<dbReference type="Gramene" id="RZC53162">
    <property type="protein sequence ID" value="RZC53162"/>
    <property type="gene ID" value="C5167_012019"/>
</dbReference>
<dbReference type="PANTHER" id="PTHR47972:SF14">
    <property type="entry name" value="KINESIN-LIKE PROTEIN KIN-14J"/>
    <property type="match status" value="1"/>
</dbReference>
<dbReference type="Gene3D" id="3.40.850.10">
    <property type="entry name" value="Kinesin motor domain"/>
    <property type="match status" value="1"/>
</dbReference>
<dbReference type="InterPro" id="IPR036961">
    <property type="entry name" value="Kinesin_motor_dom_sf"/>
</dbReference>
<accession>A0A4Y7IZH7</accession>
<dbReference type="OMA" id="YERTRTW"/>
<proteinExistence type="inferred from homology"/>
<dbReference type="AlphaFoldDB" id="A0A4Y7IZH7"/>
<evidence type="ECO:0000259" key="3">
    <source>
        <dbReference type="PROSITE" id="PS50067"/>
    </source>
</evidence>
<organism evidence="4 5">
    <name type="scientific">Papaver somniferum</name>
    <name type="common">Opium poppy</name>
    <dbReference type="NCBI Taxonomy" id="3469"/>
    <lineage>
        <taxon>Eukaryota</taxon>
        <taxon>Viridiplantae</taxon>
        <taxon>Streptophyta</taxon>
        <taxon>Embryophyta</taxon>
        <taxon>Tracheophyta</taxon>
        <taxon>Spermatophyta</taxon>
        <taxon>Magnoliopsida</taxon>
        <taxon>Ranunculales</taxon>
        <taxon>Papaveraceae</taxon>
        <taxon>Papaveroideae</taxon>
        <taxon>Papaver</taxon>
    </lineage>
</organism>
<evidence type="ECO:0000256" key="1">
    <source>
        <dbReference type="ARBA" id="ARBA00023175"/>
    </source>
</evidence>
<keyword evidence="5" id="KW-1185">Reference proteome</keyword>
<evidence type="ECO:0000313" key="4">
    <source>
        <dbReference type="EMBL" id="RZC53162.1"/>
    </source>
</evidence>
<dbReference type="EMBL" id="CM010717">
    <property type="protein sequence ID" value="RZC53162.1"/>
    <property type="molecule type" value="Genomic_DNA"/>
</dbReference>
<dbReference type="GO" id="GO:0007018">
    <property type="term" value="P:microtubule-based movement"/>
    <property type="evidence" value="ECO:0007669"/>
    <property type="project" value="InterPro"/>
</dbReference>
<evidence type="ECO:0000313" key="5">
    <source>
        <dbReference type="Proteomes" id="UP000316621"/>
    </source>
</evidence>
<dbReference type="PANTHER" id="PTHR47972">
    <property type="entry name" value="KINESIN-LIKE PROTEIN KLP-3"/>
    <property type="match status" value="1"/>
</dbReference>
<dbReference type="GO" id="GO:0003777">
    <property type="term" value="F:microtubule motor activity"/>
    <property type="evidence" value="ECO:0007669"/>
    <property type="project" value="InterPro"/>
</dbReference>
<dbReference type="STRING" id="3469.A0A4Y7IZH7"/>
<gene>
    <name evidence="4" type="ORF">C5167_012019</name>
</gene>
<dbReference type="GO" id="GO:0015630">
    <property type="term" value="C:microtubule cytoskeleton"/>
    <property type="evidence" value="ECO:0007669"/>
    <property type="project" value="TreeGrafter"/>
</dbReference>
<sequence>MFNQNCRLYDEFLDSKGNVRVYGRVRPCPDKNQTIIPLIGKDGELLLQTLPYIQMMVIGCSTTDEQVFLDTQPVIRSVIDGYNVCIFAFGQSGWEKTNTKTGLDASSTKDWGIHVEALNVLFQMLRNRRSSFSHKIDVEMVEIYNEQVRDLLQMGVSHNKISTSSQPNGLTVPDASMHPVKSVSDVLKFVRIGLAKQARGLTALNERSIRSHSILTVHVRCTDLVTEATLRGSLHLVDLARSGSVDCSHQVTRGRFREAQYISKSLSSLGDVMFSLSQKNDHVPYTDSQLTRVLQSSLGGQAKTVMFVKLNPYVDAYSEKVL</sequence>
<dbReference type="PROSITE" id="PS50067">
    <property type="entry name" value="KINESIN_MOTOR_2"/>
    <property type="match status" value="1"/>
</dbReference>
<comment type="caution">
    <text evidence="2">Lacks conserved residue(s) required for the propagation of feature annotation.</text>
</comment>
<dbReference type="InterPro" id="IPR027417">
    <property type="entry name" value="P-loop_NTPase"/>
</dbReference>
<dbReference type="GO" id="GO:0005524">
    <property type="term" value="F:ATP binding"/>
    <property type="evidence" value="ECO:0007669"/>
    <property type="project" value="InterPro"/>
</dbReference>